<dbReference type="EMBL" id="PYBW01000109">
    <property type="protein sequence ID" value="PYC71908.1"/>
    <property type="molecule type" value="Genomic_DNA"/>
</dbReference>
<accession>A0A2V4MVY9</accession>
<name>A0A2V4MVY9_9ACTN</name>
<dbReference type="RefSeq" id="WP_110672459.1">
    <property type="nucleotide sequence ID" value="NZ_PYBW01000109.1"/>
</dbReference>
<evidence type="ECO:0000313" key="2">
    <source>
        <dbReference type="Proteomes" id="UP000248039"/>
    </source>
</evidence>
<organism evidence="1 2">
    <name type="scientific">Streptomyces tateyamensis</name>
    <dbReference type="NCBI Taxonomy" id="565073"/>
    <lineage>
        <taxon>Bacteria</taxon>
        <taxon>Bacillati</taxon>
        <taxon>Actinomycetota</taxon>
        <taxon>Actinomycetes</taxon>
        <taxon>Kitasatosporales</taxon>
        <taxon>Streptomycetaceae</taxon>
        <taxon>Streptomyces</taxon>
    </lineage>
</organism>
<keyword evidence="2" id="KW-1185">Reference proteome</keyword>
<evidence type="ECO:0000313" key="1">
    <source>
        <dbReference type="EMBL" id="PYC71908.1"/>
    </source>
</evidence>
<dbReference type="AlphaFoldDB" id="A0A2V4MVY9"/>
<comment type="caution">
    <text evidence="1">The sequence shown here is derived from an EMBL/GenBank/DDBJ whole genome shotgun (WGS) entry which is preliminary data.</text>
</comment>
<dbReference type="Proteomes" id="UP000248039">
    <property type="component" value="Unassembled WGS sequence"/>
</dbReference>
<gene>
    <name evidence="1" type="ORF">C7C46_26535</name>
</gene>
<sequence length="100" mass="10424">MTEFAVPGLDTPWRATWWFDDGSGGSCGAAVGAAAIRAAVAADKPTGQHAAELAVAVIRQARGVCETAVRWMYVSPEGFGGVTIWFNPGAAVNIQMAEEV</sequence>
<dbReference type="OrthoDB" id="10008434at2"/>
<proteinExistence type="predicted"/>
<protein>
    <submittedName>
        <fullName evidence="1">Uncharacterized protein</fullName>
    </submittedName>
</protein>
<reference evidence="1 2" key="1">
    <citation type="submission" date="2018-03" db="EMBL/GenBank/DDBJ databases">
        <title>Bioinformatic expansion and discovery of thiopeptide antibiotics.</title>
        <authorList>
            <person name="Schwalen C.J."/>
            <person name="Hudson G.A."/>
            <person name="Mitchell D.A."/>
        </authorList>
    </citation>
    <scope>NUCLEOTIDE SEQUENCE [LARGE SCALE GENOMIC DNA]</scope>
    <source>
        <strain evidence="1 2">ATCC 21389</strain>
    </source>
</reference>